<accession>A0A481ZBN0</accession>
<evidence type="ECO:0000313" key="2">
    <source>
        <dbReference type="EMBL" id="QBK92489.1"/>
    </source>
</evidence>
<proteinExistence type="predicted"/>
<reference evidence="2" key="1">
    <citation type="journal article" date="2019" name="MBio">
        <title>Virus Genomes from Deep Sea Sediments Expand the Ocean Megavirome and Support Independent Origins of Viral Gigantism.</title>
        <authorList>
            <person name="Backstrom D."/>
            <person name="Yutin N."/>
            <person name="Jorgensen S.L."/>
            <person name="Dharamshi J."/>
            <person name="Homa F."/>
            <person name="Zaremba-Niedwiedzka K."/>
            <person name="Spang A."/>
            <person name="Wolf Y.I."/>
            <person name="Koonin E.V."/>
            <person name="Ettema T.J."/>
        </authorList>
    </citation>
    <scope>NUCLEOTIDE SEQUENCE</scope>
</reference>
<gene>
    <name evidence="2" type="ORF">LCPAC401_01270</name>
</gene>
<protein>
    <submittedName>
        <fullName evidence="2">Uncharacterized protein</fullName>
    </submittedName>
</protein>
<keyword evidence="1" id="KW-0812">Transmembrane</keyword>
<dbReference type="EMBL" id="MK500578">
    <property type="protein sequence ID" value="QBK92489.1"/>
    <property type="molecule type" value="Genomic_DNA"/>
</dbReference>
<organism evidence="2">
    <name type="scientific">Pithovirus LCPAC401</name>
    <dbReference type="NCBI Taxonomy" id="2506595"/>
    <lineage>
        <taxon>Viruses</taxon>
        <taxon>Pithoviruses</taxon>
    </lineage>
</organism>
<keyword evidence="1" id="KW-1133">Transmembrane helix</keyword>
<keyword evidence="1" id="KW-0472">Membrane</keyword>
<feature type="transmembrane region" description="Helical" evidence="1">
    <location>
        <begin position="24"/>
        <end position="44"/>
    </location>
</feature>
<sequence length="51" mass="5542">MIGSLNINLSNKCEDSVAKGKNGFAIALIVIGILMLLYIVYEIVSGYYSQT</sequence>
<name>A0A481ZBN0_9VIRU</name>
<evidence type="ECO:0000256" key="1">
    <source>
        <dbReference type="SAM" id="Phobius"/>
    </source>
</evidence>